<organism evidence="1 2">
    <name type="scientific">Vibrio agarilyticus</name>
    <dbReference type="NCBI Taxonomy" id="2726741"/>
    <lineage>
        <taxon>Bacteria</taxon>
        <taxon>Pseudomonadati</taxon>
        <taxon>Pseudomonadota</taxon>
        <taxon>Gammaproteobacteria</taxon>
        <taxon>Vibrionales</taxon>
        <taxon>Vibrionaceae</taxon>
        <taxon>Vibrio</taxon>
    </lineage>
</organism>
<dbReference type="AlphaFoldDB" id="A0A7X8TU23"/>
<evidence type="ECO:0000313" key="2">
    <source>
        <dbReference type="Proteomes" id="UP000535589"/>
    </source>
</evidence>
<protein>
    <submittedName>
        <fullName evidence="1">Transposase</fullName>
    </submittedName>
</protein>
<reference evidence="1 2" key="1">
    <citation type="submission" date="2020-04" db="EMBL/GenBank/DDBJ databases">
        <title>Vibrio sp. SM6, a novel species isolated from seawater.</title>
        <authorList>
            <person name="Wang X."/>
        </authorList>
    </citation>
    <scope>NUCLEOTIDE SEQUENCE [LARGE SCALE GENOMIC DNA]</scope>
    <source>
        <strain evidence="1 2">SM6</strain>
    </source>
</reference>
<dbReference type="Proteomes" id="UP000535589">
    <property type="component" value="Unassembled WGS sequence"/>
</dbReference>
<feature type="non-terminal residue" evidence="1">
    <location>
        <position position="1"/>
    </location>
</feature>
<proteinExistence type="predicted"/>
<accession>A0A7X8TU23</accession>
<sequence>EVERWVDDALGGMENALKANPKDLSEQYEKKIDDLHAAYGEAMLQIKFLKKLNRHLDQDDD</sequence>
<keyword evidence="2" id="KW-1185">Reference proteome</keyword>
<gene>
    <name evidence="1" type="ORF">HGP28_18925</name>
</gene>
<dbReference type="EMBL" id="JABAIK010000052">
    <property type="protein sequence ID" value="NLS14922.1"/>
    <property type="molecule type" value="Genomic_DNA"/>
</dbReference>
<evidence type="ECO:0000313" key="1">
    <source>
        <dbReference type="EMBL" id="NLS14922.1"/>
    </source>
</evidence>
<name>A0A7X8TU23_9VIBR</name>
<comment type="caution">
    <text evidence="1">The sequence shown here is derived from an EMBL/GenBank/DDBJ whole genome shotgun (WGS) entry which is preliminary data.</text>
</comment>